<gene>
    <name evidence="4" type="ORF">ACFQ38_10930</name>
</gene>
<evidence type="ECO:0000313" key="4">
    <source>
        <dbReference type="EMBL" id="MFD1205613.1"/>
    </source>
</evidence>
<dbReference type="PANTHER" id="PTHR43479">
    <property type="entry name" value="ACREF/ENVCD OPERON REPRESSOR-RELATED"/>
    <property type="match status" value="1"/>
</dbReference>
<keyword evidence="1 2" id="KW-0238">DNA-binding</keyword>
<feature type="DNA-binding region" description="H-T-H motif" evidence="2">
    <location>
        <begin position="32"/>
        <end position="51"/>
    </location>
</feature>
<name>A0ABW3U0I0_9BACL</name>
<evidence type="ECO:0000259" key="3">
    <source>
        <dbReference type="PROSITE" id="PS50977"/>
    </source>
</evidence>
<dbReference type="Pfam" id="PF00440">
    <property type="entry name" value="TetR_N"/>
    <property type="match status" value="1"/>
</dbReference>
<dbReference type="SUPFAM" id="SSF48498">
    <property type="entry name" value="Tetracyclin repressor-like, C-terminal domain"/>
    <property type="match status" value="1"/>
</dbReference>
<comment type="caution">
    <text evidence="4">The sequence shown here is derived from an EMBL/GenBank/DDBJ whole genome shotgun (WGS) entry which is preliminary data.</text>
</comment>
<dbReference type="PANTHER" id="PTHR43479:SF11">
    <property type="entry name" value="ACREF_ENVCD OPERON REPRESSOR-RELATED"/>
    <property type="match status" value="1"/>
</dbReference>
<reference evidence="5" key="1">
    <citation type="journal article" date="2019" name="Int. J. Syst. Evol. Microbiol.">
        <title>The Global Catalogue of Microorganisms (GCM) 10K type strain sequencing project: providing services to taxonomists for standard genome sequencing and annotation.</title>
        <authorList>
            <consortium name="The Broad Institute Genomics Platform"/>
            <consortium name="The Broad Institute Genome Sequencing Center for Infectious Disease"/>
            <person name="Wu L."/>
            <person name="Ma J."/>
        </authorList>
    </citation>
    <scope>NUCLEOTIDE SEQUENCE [LARGE SCALE GENOMIC DNA]</scope>
    <source>
        <strain evidence="5">CCUG 53915</strain>
    </source>
</reference>
<dbReference type="RefSeq" id="WP_381480828.1">
    <property type="nucleotide sequence ID" value="NZ_JBHTLT010000048.1"/>
</dbReference>
<dbReference type="EMBL" id="JBHTLT010000048">
    <property type="protein sequence ID" value="MFD1205613.1"/>
    <property type="molecule type" value="Genomic_DNA"/>
</dbReference>
<dbReference type="InterPro" id="IPR036271">
    <property type="entry name" value="Tet_transcr_reg_TetR-rel_C_sf"/>
</dbReference>
<dbReference type="InterPro" id="IPR009057">
    <property type="entry name" value="Homeodomain-like_sf"/>
</dbReference>
<dbReference type="InterPro" id="IPR001647">
    <property type="entry name" value="HTH_TetR"/>
</dbReference>
<protein>
    <submittedName>
        <fullName evidence="4">TetR/AcrR family transcriptional regulator</fullName>
    </submittedName>
</protein>
<organism evidence="4 5">
    <name type="scientific">Sporosarcina contaminans</name>
    <dbReference type="NCBI Taxonomy" id="633403"/>
    <lineage>
        <taxon>Bacteria</taxon>
        <taxon>Bacillati</taxon>
        <taxon>Bacillota</taxon>
        <taxon>Bacilli</taxon>
        <taxon>Bacillales</taxon>
        <taxon>Caryophanaceae</taxon>
        <taxon>Sporosarcina</taxon>
    </lineage>
</organism>
<dbReference type="SUPFAM" id="SSF46689">
    <property type="entry name" value="Homeodomain-like"/>
    <property type="match status" value="1"/>
</dbReference>
<dbReference type="Gene3D" id="1.10.357.10">
    <property type="entry name" value="Tetracycline Repressor, domain 2"/>
    <property type="match status" value="1"/>
</dbReference>
<keyword evidence="5" id="KW-1185">Reference proteome</keyword>
<sequence>MNERIQRGQETKRKIIETAIALFHERGFNNVTVDEIVQRTNTSKGAFYNHFRSKHEVFAEQFKEIDRFYVHHLVPQLDSNKTVIERLTLFLDLQMDYIQEQIGWDVTRTIYEHELSTEHSSYFLDPKRPLYDILLKLCEEGILNNEFKNSFTADEIVAVLIHAMRGLLYDWSLHRGKISLVGEQKKVFKVLLDGLRDNRMFYNE</sequence>
<accession>A0ABW3U0I0</accession>
<dbReference type="PRINTS" id="PR00455">
    <property type="entry name" value="HTHTETR"/>
</dbReference>
<dbReference type="Proteomes" id="UP001597231">
    <property type="component" value="Unassembled WGS sequence"/>
</dbReference>
<evidence type="ECO:0000256" key="2">
    <source>
        <dbReference type="PROSITE-ProRule" id="PRU00335"/>
    </source>
</evidence>
<feature type="domain" description="HTH tetR-type" evidence="3">
    <location>
        <begin position="9"/>
        <end position="69"/>
    </location>
</feature>
<dbReference type="InterPro" id="IPR050624">
    <property type="entry name" value="HTH-type_Tx_Regulator"/>
</dbReference>
<evidence type="ECO:0000313" key="5">
    <source>
        <dbReference type="Proteomes" id="UP001597231"/>
    </source>
</evidence>
<evidence type="ECO:0000256" key="1">
    <source>
        <dbReference type="ARBA" id="ARBA00023125"/>
    </source>
</evidence>
<dbReference type="PROSITE" id="PS50977">
    <property type="entry name" value="HTH_TETR_2"/>
    <property type="match status" value="1"/>
</dbReference>
<proteinExistence type="predicted"/>